<protein>
    <recommendedName>
        <fullName evidence="8">Glycosyltransferase family 92 protein</fullName>
        <ecNumber evidence="8">2.4.1.-</ecNumber>
    </recommendedName>
</protein>
<keyword evidence="7 8" id="KW-0472">Membrane</keyword>
<reference evidence="9" key="1">
    <citation type="submission" date="2020-02" db="EMBL/GenBank/DDBJ databases">
        <authorList>
            <person name="Scholz U."/>
            <person name="Mascher M."/>
            <person name="Fiebig A."/>
        </authorList>
    </citation>
    <scope>NUCLEOTIDE SEQUENCE</scope>
</reference>
<evidence type="ECO:0000313" key="9">
    <source>
        <dbReference type="EMBL" id="CAA7391246.1"/>
    </source>
</evidence>
<keyword evidence="4 8" id="KW-0808">Transferase</keyword>
<dbReference type="OrthoDB" id="2526284at2759"/>
<comment type="similarity">
    <text evidence="2 8">Belongs to the glycosyltransferase 92 family.</text>
</comment>
<evidence type="ECO:0000256" key="2">
    <source>
        <dbReference type="ARBA" id="ARBA00007647"/>
    </source>
</evidence>
<dbReference type="Pfam" id="PF01697">
    <property type="entry name" value="Glyco_transf_92"/>
    <property type="match status" value="1"/>
</dbReference>
<dbReference type="InterPro" id="IPR008166">
    <property type="entry name" value="Glyco_transf_92"/>
</dbReference>
<evidence type="ECO:0000256" key="3">
    <source>
        <dbReference type="ARBA" id="ARBA00022676"/>
    </source>
</evidence>
<dbReference type="EC" id="2.4.1.-" evidence="8"/>
<keyword evidence="3 8" id="KW-0328">Glycosyltransferase</keyword>
<dbReference type="PANTHER" id="PTHR21461:SF69">
    <property type="entry name" value="GLYCOSYLTRANSFERASE FAMILY 92 PROTEIN"/>
    <property type="match status" value="1"/>
</dbReference>
<dbReference type="GO" id="GO:0016020">
    <property type="term" value="C:membrane"/>
    <property type="evidence" value="ECO:0007669"/>
    <property type="project" value="UniProtKB-SubCell"/>
</dbReference>
<dbReference type="Proteomes" id="UP000663760">
    <property type="component" value="Chromosome 2"/>
</dbReference>
<name>A0A7I8K3Y9_SPIIN</name>
<dbReference type="PANTHER" id="PTHR21461">
    <property type="entry name" value="GLYCOSYLTRANSFERASE FAMILY 92 PROTEIN"/>
    <property type="match status" value="1"/>
</dbReference>
<proteinExistence type="inferred from homology"/>
<feature type="transmembrane region" description="Helical" evidence="8">
    <location>
        <begin position="12"/>
        <end position="33"/>
    </location>
</feature>
<keyword evidence="10" id="KW-1185">Reference proteome</keyword>
<evidence type="ECO:0000256" key="1">
    <source>
        <dbReference type="ARBA" id="ARBA00004167"/>
    </source>
</evidence>
<gene>
    <name evidence="9" type="ORF">SI8410_02002586</name>
</gene>
<evidence type="ECO:0000256" key="8">
    <source>
        <dbReference type="RuleBase" id="RU366017"/>
    </source>
</evidence>
<keyword evidence="6 8" id="KW-1133">Transmembrane helix</keyword>
<evidence type="ECO:0000313" key="10">
    <source>
        <dbReference type="Proteomes" id="UP000663760"/>
    </source>
</evidence>
<dbReference type="AlphaFoldDB" id="A0A7I8K3Y9"/>
<dbReference type="EMBL" id="LR746265">
    <property type="protein sequence ID" value="CAA7391246.1"/>
    <property type="molecule type" value="Genomic_DNA"/>
</dbReference>
<evidence type="ECO:0000256" key="4">
    <source>
        <dbReference type="ARBA" id="ARBA00022679"/>
    </source>
</evidence>
<sequence>MERKRRLKPLSKAAVTSGVLAVVFISLLGYLAFDPLRDGRGDGIGGGGGGGGGFSSFHGQHHHHSAVVERQDGFELRPLPPLSASPTPPMAGDAVLFPDWEAYVLLSPGELPPLPSDRPLCVFQNGATSPANFSGVLPYSRHRAAFRCPIPRNVQRLRRLLIPRVVIPPADGGGALVAPPQLPDAREFVRWNFVVYESLSTGEDVIVFAKGVNPRHGNFDRPVEDLRCVFVVSSAAVRTPVTSSSQEVFRCPHPDDAQLEALMAASAKLGEGVRISLEIRDHRGAVPSLAEYRPPPATEEEEEEEEAKEESLLCACTMVFNVAKFLREWVVYHSRIGVDRFFLYDNGSEDDLGEVIAGLQRRGYNVSSLPWPWPKTQEAGFSHCAAAARRRCRWMMYLDVDEFAFSPSWSKVPLPSPAMLKSILPPSNGGSSGRRVGQLSMDCYDFGPSNRTTHPENGVTQGYTCRRRAGERHKSIVRLQAVDPSLRNVIHHFKLRDGYVAGKPPARVVVNHYKYQAWPEFRAKFRRRASAYVADWTDATNPLSKDRTPGLGFAAVEPPDWAGRFCEVPDGRLRELVRRWFGRGEDAGSTGDRQMEWETFR</sequence>
<comment type="subcellular location">
    <subcellularLocation>
        <location evidence="1">Membrane</location>
        <topology evidence="1">Single-pass membrane protein</topology>
    </subcellularLocation>
</comment>
<keyword evidence="5 8" id="KW-0812">Transmembrane</keyword>
<dbReference type="GO" id="GO:0005737">
    <property type="term" value="C:cytoplasm"/>
    <property type="evidence" value="ECO:0007669"/>
    <property type="project" value="TreeGrafter"/>
</dbReference>
<evidence type="ECO:0000256" key="7">
    <source>
        <dbReference type="ARBA" id="ARBA00023136"/>
    </source>
</evidence>
<accession>A0A7I8K3Y9</accession>
<evidence type="ECO:0000256" key="6">
    <source>
        <dbReference type="ARBA" id="ARBA00022989"/>
    </source>
</evidence>
<organism evidence="9 10">
    <name type="scientific">Spirodela intermedia</name>
    <name type="common">Intermediate duckweed</name>
    <dbReference type="NCBI Taxonomy" id="51605"/>
    <lineage>
        <taxon>Eukaryota</taxon>
        <taxon>Viridiplantae</taxon>
        <taxon>Streptophyta</taxon>
        <taxon>Embryophyta</taxon>
        <taxon>Tracheophyta</taxon>
        <taxon>Spermatophyta</taxon>
        <taxon>Magnoliopsida</taxon>
        <taxon>Liliopsida</taxon>
        <taxon>Araceae</taxon>
        <taxon>Lemnoideae</taxon>
        <taxon>Spirodela</taxon>
    </lineage>
</organism>
<dbReference type="GO" id="GO:0016757">
    <property type="term" value="F:glycosyltransferase activity"/>
    <property type="evidence" value="ECO:0007669"/>
    <property type="project" value="UniProtKB-UniRule"/>
</dbReference>
<evidence type="ECO:0000256" key="5">
    <source>
        <dbReference type="ARBA" id="ARBA00022692"/>
    </source>
</evidence>